<evidence type="ECO:0000259" key="1">
    <source>
        <dbReference type="Pfam" id="PF04230"/>
    </source>
</evidence>
<dbReference type="Proteomes" id="UP000285740">
    <property type="component" value="Unassembled WGS sequence"/>
</dbReference>
<name>A0A413TAX2_9FIRM</name>
<dbReference type="GO" id="GO:0016740">
    <property type="term" value="F:transferase activity"/>
    <property type="evidence" value="ECO:0007669"/>
    <property type="project" value="UniProtKB-KW"/>
</dbReference>
<reference evidence="2 3" key="1">
    <citation type="submission" date="2018-08" db="EMBL/GenBank/DDBJ databases">
        <title>A genome reference for cultivated species of the human gut microbiota.</title>
        <authorList>
            <person name="Zou Y."/>
            <person name="Xue W."/>
            <person name="Luo G."/>
        </authorList>
    </citation>
    <scope>NUCLEOTIDE SEQUENCE [LARGE SCALE GENOMIC DNA]</scope>
    <source>
        <strain evidence="2 3">AM42-30</strain>
    </source>
</reference>
<evidence type="ECO:0000313" key="2">
    <source>
        <dbReference type="EMBL" id="RHA82121.1"/>
    </source>
</evidence>
<accession>A0A413TAX2</accession>
<feature type="domain" description="Polysaccharide pyruvyl transferase" evidence="1">
    <location>
        <begin position="6"/>
        <end position="303"/>
    </location>
</feature>
<keyword evidence="2" id="KW-0808">Transferase</keyword>
<evidence type="ECO:0000313" key="3">
    <source>
        <dbReference type="Proteomes" id="UP000285740"/>
    </source>
</evidence>
<organism evidence="2 3">
    <name type="scientific">Eubacterium ventriosum</name>
    <dbReference type="NCBI Taxonomy" id="39496"/>
    <lineage>
        <taxon>Bacteria</taxon>
        <taxon>Bacillati</taxon>
        <taxon>Bacillota</taxon>
        <taxon>Clostridia</taxon>
        <taxon>Eubacteriales</taxon>
        <taxon>Eubacteriaceae</taxon>
        <taxon>Eubacterium</taxon>
    </lineage>
</organism>
<dbReference type="InterPro" id="IPR007345">
    <property type="entry name" value="Polysacch_pyruvyl_Trfase"/>
</dbReference>
<dbReference type="Pfam" id="PF04230">
    <property type="entry name" value="PS_pyruv_trans"/>
    <property type="match status" value="1"/>
</dbReference>
<dbReference type="AlphaFoldDB" id="A0A413TAX2"/>
<proteinExistence type="predicted"/>
<comment type="caution">
    <text evidence="2">The sequence shown here is derived from an EMBL/GenBank/DDBJ whole genome shotgun (WGS) entry which is preliminary data.</text>
</comment>
<protein>
    <submittedName>
        <fullName evidence="2">Polysaccharide pyruvyl transferase family protein</fullName>
    </submittedName>
</protein>
<gene>
    <name evidence="2" type="ORF">DW918_00005</name>
</gene>
<sequence>MQRVNNMGSLLQAYALKNILEKYGHNVSFIDIKYIEEDFKFIDIKYIEEDFKLLENYQLKFEKETEKTGILGKLSKIDRFFVNRINKKQKSKNQDEKFENFRKTELEIEKKSNGYDMCIIGSDEVFNCLNAGYWGFTSQLFGNVLEAKRVITYAASCGATTYEKLPDSVRKRIEETFDNVSAFSVRDRNTYEFVSKLTNKEISENLDPVLIYDFKDEIDNIKVKEMPNRYCVIYSYYNRIHTKDEIKQILNFCRKNKLEPVAIGAPQFWCKKYIPCTPFECLKIFKEADFVVTDTFHGTIFATKYTDKFAVMVRESNKNKLEDLTKRLEIEEHIVNSFEELDENYIKQKNKNRVDEILEEERKKTFKYLRKNLEA</sequence>
<dbReference type="EMBL" id="QSFV01000001">
    <property type="protein sequence ID" value="RHA82121.1"/>
    <property type="molecule type" value="Genomic_DNA"/>
</dbReference>